<evidence type="ECO:0000313" key="3">
    <source>
        <dbReference type="Proteomes" id="UP001219525"/>
    </source>
</evidence>
<dbReference type="EMBL" id="JARJCW010000031">
    <property type="protein sequence ID" value="KAJ7209284.1"/>
    <property type="molecule type" value="Genomic_DNA"/>
</dbReference>
<comment type="caution">
    <text evidence="2">The sequence shown here is derived from an EMBL/GenBank/DDBJ whole genome shotgun (WGS) entry which is preliminary data.</text>
</comment>
<accession>A0AAD6VK65</accession>
<dbReference type="PANTHER" id="PTHR48075">
    <property type="entry name" value="3-HYDROXYACYL-COA DEHYDROGENASE FAMILY PROTEIN"/>
    <property type="match status" value="1"/>
</dbReference>
<dbReference type="AlphaFoldDB" id="A0AAD6VK65"/>
<dbReference type="SUPFAM" id="SSF51735">
    <property type="entry name" value="NAD(P)-binding Rossmann-fold domains"/>
    <property type="match status" value="1"/>
</dbReference>
<protein>
    <submittedName>
        <fullName evidence="2">Nad binding 3-hydroxyacyl-CoA dehydrogenase</fullName>
    </submittedName>
</protein>
<evidence type="ECO:0000313" key="2">
    <source>
        <dbReference type="EMBL" id="KAJ7209284.1"/>
    </source>
</evidence>
<dbReference type="Pfam" id="PF02737">
    <property type="entry name" value="3HCDH_N"/>
    <property type="match status" value="1"/>
</dbReference>
<dbReference type="GO" id="GO:0016491">
    <property type="term" value="F:oxidoreductase activity"/>
    <property type="evidence" value="ECO:0007669"/>
    <property type="project" value="TreeGrafter"/>
</dbReference>
<dbReference type="InterPro" id="IPR006176">
    <property type="entry name" value="3-OHacyl-CoA_DH_NAD-bd"/>
</dbReference>
<reference evidence="2" key="1">
    <citation type="submission" date="2023-03" db="EMBL/GenBank/DDBJ databases">
        <title>Massive genome expansion in bonnet fungi (Mycena s.s.) driven by repeated elements and novel gene families across ecological guilds.</title>
        <authorList>
            <consortium name="Lawrence Berkeley National Laboratory"/>
            <person name="Harder C.B."/>
            <person name="Miyauchi S."/>
            <person name="Viragh M."/>
            <person name="Kuo A."/>
            <person name="Thoen E."/>
            <person name="Andreopoulos B."/>
            <person name="Lu D."/>
            <person name="Skrede I."/>
            <person name="Drula E."/>
            <person name="Henrissat B."/>
            <person name="Morin E."/>
            <person name="Kohler A."/>
            <person name="Barry K."/>
            <person name="LaButti K."/>
            <person name="Morin E."/>
            <person name="Salamov A."/>
            <person name="Lipzen A."/>
            <person name="Mereny Z."/>
            <person name="Hegedus B."/>
            <person name="Baldrian P."/>
            <person name="Stursova M."/>
            <person name="Weitz H."/>
            <person name="Taylor A."/>
            <person name="Grigoriev I.V."/>
            <person name="Nagy L.G."/>
            <person name="Martin F."/>
            <person name="Kauserud H."/>
        </authorList>
    </citation>
    <scope>NUCLEOTIDE SEQUENCE</scope>
    <source>
        <strain evidence="2">9144</strain>
    </source>
</reference>
<dbReference type="InterPro" id="IPR036291">
    <property type="entry name" value="NAD(P)-bd_dom_sf"/>
</dbReference>
<proteinExistence type="predicted"/>
<dbReference type="GO" id="GO:0006631">
    <property type="term" value="P:fatty acid metabolic process"/>
    <property type="evidence" value="ECO:0007669"/>
    <property type="project" value="InterPro"/>
</dbReference>
<evidence type="ECO:0000259" key="1">
    <source>
        <dbReference type="Pfam" id="PF02737"/>
    </source>
</evidence>
<dbReference type="Proteomes" id="UP001219525">
    <property type="component" value="Unassembled WGS sequence"/>
</dbReference>
<organism evidence="2 3">
    <name type="scientific">Mycena pura</name>
    <dbReference type="NCBI Taxonomy" id="153505"/>
    <lineage>
        <taxon>Eukaryota</taxon>
        <taxon>Fungi</taxon>
        <taxon>Dikarya</taxon>
        <taxon>Basidiomycota</taxon>
        <taxon>Agaricomycotina</taxon>
        <taxon>Agaricomycetes</taxon>
        <taxon>Agaricomycetidae</taxon>
        <taxon>Agaricales</taxon>
        <taxon>Marasmiineae</taxon>
        <taxon>Mycenaceae</taxon>
        <taxon>Mycena</taxon>
    </lineage>
</organism>
<name>A0AAD6VK65_9AGAR</name>
<keyword evidence="3" id="KW-1185">Reference proteome</keyword>
<gene>
    <name evidence="2" type="ORF">GGX14DRAFT_364781</name>
</gene>
<sequence length="187" mass="20886">MPYKEPTSLAGKPFVVLGAGTPGRRIAMMWLTQGETVHLVYSDTDQTLQDASQYISGNLADVIAHYVHNGRPGTFKTFHWQDRVPAMENAWIVVEVVTEILTLKIDLLGELDAILPEDCILASNSSSYTGSEMFEKIKHKERLVNTHYSMPPQTLPLEIMPNPYTDPAVVALLLREAPSHGLRTYHV</sequence>
<dbReference type="Gene3D" id="3.40.50.720">
    <property type="entry name" value="NAD(P)-binding Rossmann-like Domain"/>
    <property type="match status" value="1"/>
</dbReference>
<dbReference type="PANTHER" id="PTHR48075:SF3">
    <property type="entry name" value="3-HYDROXYACYL-COA DEHYDROGENASE"/>
    <property type="match status" value="1"/>
</dbReference>
<dbReference type="GO" id="GO:0070403">
    <property type="term" value="F:NAD+ binding"/>
    <property type="evidence" value="ECO:0007669"/>
    <property type="project" value="InterPro"/>
</dbReference>
<feature type="domain" description="3-hydroxyacyl-CoA dehydrogenase NAD binding" evidence="1">
    <location>
        <begin position="16"/>
        <end position="174"/>
    </location>
</feature>